<evidence type="ECO:0000313" key="2">
    <source>
        <dbReference type="EMBL" id="ABL87666.1"/>
    </source>
</evidence>
<dbReference type="PROSITE" id="PS51186">
    <property type="entry name" value="GNAT"/>
    <property type="match status" value="1"/>
</dbReference>
<evidence type="ECO:0000313" key="3">
    <source>
        <dbReference type="Proteomes" id="UP000002595"/>
    </source>
</evidence>
<accession>A1RRT4</accession>
<proteinExistence type="predicted"/>
<dbReference type="GO" id="GO:0016747">
    <property type="term" value="F:acyltransferase activity, transferring groups other than amino-acyl groups"/>
    <property type="evidence" value="ECO:0007669"/>
    <property type="project" value="InterPro"/>
</dbReference>
<dbReference type="GeneID" id="4617491"/>
<dbReference type="InterPro" id="IPR000182">
    <property type="entry name" value="GNAT_dom"/>
</dbReference>
<dbReference type="HOGENOM" id="CLU_1340792_0_0_2"/>
<dbReference type="RefSeq" id="WP_011762243.1">
    <property type="nucleotide sequence ID" value="NC_008701.1"/>
</dbReference>
<dbReference type="Proteomes" id="UP000002595">
    <property type="component" value="Chromosome"/>
</dbReference>
<protein>
    <submittedName>
        <fullName evidence="2">GCN5-related N-acetyltransferase</fullName>
    </submittedName>
</protein>
<reference evidence="2" key="1">
    <citation type="submission" date="2006-12" db="EMBL/GenBank/DDBJ databases">
        <title>Complete sequence of Pyrobaculum islandicum DSM 4184.</title>
        <authorList>
            <person name="Copeland A."/>
            <person name="Lucas S."/>
            <person name="Lapidus A."/>
            <person name="Barry K."/>
            <person name="Detter J.C."/>
            <person name="Glavina del Rio T."/>
            <person name="Dalin E."/>
            <person name="Tice H."/>
            <person name="Pitluck S."/>
            <person name="Meincke L."/>
            <person name="Brettin T."/>
            <person name="Bruce D."/>
            <person name="Han C."/>
            <person name="Tapia R."/>
            <person name="Gilna P."/>
            <person name="Schmutz J."/>
            <person name="Larimer F."/>
            <person name="Land M."/>
            <person name="Hauser L."/>
            <person name="Kyrpides N."/>
            <person name="Mikhailova N."/>
            <person name="Cozen A.E."/>
            <person name="Fitz-Gibbon S.T."/>
            <person name="House C.H."/>
            <person name="Saltikov C."/>
            <person name="Lowe T."/>
            <person name="Richardson P."/>
        </authorList>
    </citation>
    <scope>NUCLEOTIDE SEQUENCE [LARGE SCALE GENOMIC DNA]</scope>
    <source>
        <strain evidence="2">DSM 4184</strain>
    </source>
</reference>
<dbReference type="Gene3D" id="3.40.630.30">
    <property type="match status" value="1"/>
</dbReference>
<evidence type="ECO:0000259" key="1">
    <source>
        <dbReference type="PROSITE" id="PS51186"/>
    </source>
</evidence>
<dbReference type="EMBL" id="CP000504">
    <property type="protein sequence ID" value="ABL87666.1"/>
    <property type="molecule type" value="Genomic_DNA"/>
</dbReference>
<dbReference type="InterPro" id="IPR016181">
    <property type="entry name" value="Acyl_CoA_acyltransferase"/>
</dbReference>
<name>A1RRT4_PYRIL</name>
<gene>
    <name evidence="2" type="ordered locus">Pisl_0488</name>
</gene>
<dbReference type="eggNOG" id="arCOG00836">
    <property type="taxonomic scope" value="Archaea"/>
</dbReference>
<dbReference type="STRING" id="384616.Pisl_0488"/>
<dbReference type="Pfam" id="PF00583">
    <property type="entry name" value="Acetyltransf_1"/>
    <property type="match status" value="1"/>
</dbReference>
<organism evidence="2 3">
    <name type="scientific">Pyrobaculum islandicum (strain DSM 4184 / JCM 9189 / GEO3)</name>
    <dbReference type="NCBI Taxonomy" id="384616"/>
    <lineage>
        <taxon>Archaea</taxon>
        <taxon>Thermoproteota</taxon>
        <taxon>Thermoprotei</taxon>
        <taxon>Thermoproteales</taxon>
        <taxon>Thermoproteaceae</taxon>
        <taxon>Pyrobaculum</taxon>
    </lineage>
</organism>
<feature type="domain" description="N-acetyltransferase" evidence="1">
    <location>
        <begin position="1"/>
        <end position="137"/>
    </location>
</feature>
<dbReference type="CDD" id="cd04301">
    <property type="entry name" value="NAT_SF"/>
    <property type="match status" value="1"/>
</dbReference>
<dbReference type="KEGG" id="pis:Pisl_0488"/>
<dbReference type="OrthoDB" id="25982at2157"/>
<keyword evidence="3" id="KW-1185">Reference proteome</keyword>
<dbReference type="SUPFAM" id="SSF55729">
    <property type="entry name" value="Acyl-CoA N-acyltransferases (Nat)"/>
    <property type="match status" value="1"/>
</dbReference>
<dbReference type="AlphaFoldDB" id="A1RRT4"/>
<sequence length="175" mass="19611">MEFVIDRETALRLVGLYYRGPVKYAKAVLERWPGSNAVTVYIDGEPVGAEVFYAVRLAEMTCVHYYIVVAPKHRRRGIATSLVRYVEGLCGASTYLATSAIDNVAVARLFEKLGYARHAWRELPPSVREVLLKATCGYDDDVLYIKGGKPEEIAAYTGDVEVLWRETCLKPYLGV</sequence>